<dbReference type="PANTHER" id="PTHR23235">
    <property type="entry name" value="KRUEPPEL-LIKE TRANSCRIPTION FACTOR"/>
    <property type="match status" value="1"/>
</dbReference>
<organism evidence="6 7">
    <name type="scientific">Trichogramma kaykai</name>
    <dbReference type="NCBI Taxonomy" id="54128"/>
    <lineage>
        <taxon>Eukaryota</taxon>
        <taxon>Metazoa</taxon>
        <taxon>Ecdysozoa</taxon>
        <taxon>Arthropoda</taxon>
        <taxon>Hexapoda</taxon>
        <taxon>Insecta</taxon>
        <taxon>Pterygota</taxon>
        <taxon>Neoptera</taxon>
        <taxon>Endopterygota</taxon>
        <taxon>Hymenoptera</taxon>
        <taxon>Apocrita</taxon>
        <taxon>Proctotrupomorpha</taxon>
        <taxon>Chalcidoidea</taxon>
        <taxon>Trichogrammatidae</taxon>
        <taxon>Trichogramma</taxon>
    </lineage>
</organism>
<dbReference type="InterPro" id="IPR013087">
    <property type="entry name" value="Znf_C2H2_type"/>
</dbReference>
<accession>A0ABD2WUA7</accession>
<feature type="domain" description="C2H2-type" evidence="5">
    <location>
        <begin position="192"/>
        <end position="219"/>
    </location>
</feature>
<dbReference type="GO" id="GO:0008270">
    <property type="term" value="F:zinc ion binding"/>
    <property type="evidence" value="ECO:0007669"/>
    <property type="project" value="UniProtKB-KW"/>
</dbReference>
<evidence type="ECO:0000313" key="6">
    <source>
        <dbReference type="EMBL" id="KAL3396330.1"/>
    </source>
</evidence>
<evidence type="ECO:0000256" key="1">
    <source>
        <dbReference type="ARBA" id="ARBA00022723"/>
    </source>
</evidence>
<dbReference type="PROSITE" id="PS00028">
    <property type="entry name" value="ZINC_FINGER_C2H2_1"/>
    <property type="match status" value="1"/>
</dbReference>
<dbReference type="PROSITE" id="PS50157">
    <property type="entry name" value="ZINC_FINGER_C2H2_2"/>
    <property type="match status" value="2"/>
</dbReference>
<dbReference type="SUPFAM" id="SSF57667">
    <property type="entry name" value="beta-beta-alpha zinc fingers"/>
    <property type="match status" value="1"/>
</dbReference>
<dbReference type="AlphaFoldDB" id="A0ABD2WUA7"/>
<proteinExistence type="predicted"/>
<dbReference type="Proteomes" id="UP001627154">
    <property type="component" value="Unassembled WGS sequence"/>
</dbReference>
<protein>
    <recommendedName>
        <fullName evidence="5">C2H2-type domain-containing protein</fullName>
    </recommendedName>
</protein>
<feature type="domain" description="C2H2-type" evidence="5">
    <location>
        <begin position="221"/>
        <end position="248"/>
    </location>
</feature>
<keyword evidence="2 4" id="KW-0863">Zinc-finger</keyword>
<sequence>MQLFNAKNLFKFACAYCIYQRPSSLQYRSVPIRRPALPLRPVQSQVSPHYIAAAPQEARVRQGGDVRLRHLRLALQAQAQPPQTPEGAPGWAGSALPRRRLAPPQQSVLLRVHHQGRESISQLLISEFAKARLKVLQLVILFNSCTEALRTIPQGSTLQSCSFLGLPSTFIPFEVQNRPSRREAAEDSTATYKCPNCTRTYKREYCLKRHLRVECGKNPNYQCPICKNWFMHKHNLVTHYVLHNNRKSFKYEEPRPQK</sequence>
<evidence type="ECO:0000313" key="7">
    <source>
        <dbReference type="Proteomes" id="UP001627154"/>
    </source>
</evidence>
<dbReference type="Gene3D" id="3.30.160.60">
    <property type="entry name" value="Classic Zinc Finger"/>
    <property type="match status" value="1"/>
</dbReference>
<evidence type="ECO:0000256" key="3">
    <source>
        <dbReference type="ARBA" id="ARBA00022833"/>
    </source>
</evidence>
<keyword evidence="1" id="KW-0479">Metal-binding</keyword>
<evidence type="ECO:0000256" key="4">
    <source>
        <dbReference type="PROSITE-ProRule" id="PRU00042"/>
    </source>
</evidence>
<dbReference type="PANTHER" id="PTHR23235:SF120">
    <property type="entry name" value="KRUPPEL-LIKE FACTOR 15"/>
    <property type="match status" value="1"/>
</dbReference>
<reference evidence="6 7" key="1">
    <citation type="journal article" date="2024" name="bioRxiv">
        <title>A reference genome for Trichogramma kaykai: A tiny desert-dwelling parasitoid wasp with competing sex-ratio distorters.</title>
        <authorList>
            <person name="Culotta J."/>
            <person name="Lindsey A.R."/>
        </authorList>
    </citation>
    <scope>NUCLEOTIDE SEQUENCE [LARGE SCALE GENOMIC DNA]</scope>
    <source>
        <strain evidence="6 7">KSX58</strain>
    </source>
</reference>
<dbReference type="EMBL" id="JBJJXI010000072">
    <property type="protein sequence ID" value="KAL3396330.1"/>
    <property type="molecule type" value="Genomic_DNA"/>
</dbReference>
<name>A0ABD2WUA7_9HYME</name>
<dbReference type="SMART" id="SM00355">
    <property type="entry name" value="ZnF_C2H2"/>
    <property type="match status" value="2"/>
</dbReference>
<evidence type="ECO:0000259" key="5">
    <source>
        <dbReference type="PROSITE" id="PS50157"/>
    </source>
</evidence>
<comment type="caution">
    <text evidence="6">The sequence shown here is derived from an EMBL/GenBank/DDBJ whole genome shotgun (WGS) entry which is preliminary data.</text>
</comment>
<dbReference type="InterPro" id="IPR036236">
    <property type="entry name" value="Znf_C2H2_sf"/>
</dbReference>
<keyword evidence="7" id="KW-1185">Reference proteome</keyword>
<gene>
    <name evidence="6" type="ORF">TKK_009745</name>
</gene>
<keyword evidence="3" id="KW-0862">Zinc</keyword>
<evidence type="ECO:0000256" key="2">
    <source>
        <dbReference type="ARBA" id="ARBA00022771"/>
    </source>
</evidence>